<comment type="caution">
    <text evidence="4">Lacks conserved residue(s) required for the propagation of feature annotation.</text>
</comment>
<gene>
    <name evidence="6" type="primary">ubiE</name>
    <name evidence="4" type="synonym">menG</name>
    <name evidence="6" type="ORF">E6H00_14645</name>
</gene>
<dbReference type="InterPro" id="IPR023576">
    <property type="entry name" value="UbiE/COQ5_MeTrFase_CS"/>
</dbReference>
<protein>
    <recommendedName>
        <fullName evidence="4">Demethylmenaquinone methyltransferase</fullName>
        <ecNumber evidence="4">2.1.1.163</ecNumber>
    </recommendedName>
</protein>
<comment type="function">
    <text evidence="4">Methyltransferase required for the conversion of demethylmenaquinol (DMKH2) to menaquinol (MKH2).</text>
</comment>
<dbReference type="EC" id="2.1.1.163" evidence="4"/>
<accession>A0A537JWV8</accession>
<name>A0A537JWV8_9BACT</name>
<comment type="pathway">
    <text evidence="4">Quinol/quinone metabolism; menaquinone biosynthesis; menaquinol from 1,4-dihydroxy-2-naphthoate: step 2/2.</text>
</comment>
<dbReference type="EMBL" id="VBAK01000151">
    <property type="protein sequence ID" value="TMI87762.1"/>
    <property type="molecule type" value="Genomic_DNA"/>
</dbReference>
<keyword evidence="3 4" id="KW-0949">S-adenosyl-L-methionine</keyword>
<dbReference type="Gene3D" id="3.40.50.150">
    <property type="entry name" value="Vaccinia Virus protein VP39"/>
    <property type="match status" value="1"/>
</dbReference>
<evidence type="ECO:0000313" key="7">
    <source>
        <dbReference type="Proteomes" id="UP000318509"/>
    </source>
</evidence>
<evidence type="ECO:0000256" key="5">
    <source>
        <dbReference type="SAM" id="MobiDB-lite"/>
    </source>
</evidence>
<comment type="catalytic activity">
    <reaction evidence="4">
        <text>a 2-demethylmenaquinol + S-adenosyl-L-methionine = a menaquinol + S-adenosyl-L-homocysteine + H(+)</text>
        <dbReference type="Rhea" id="RHEA:42640"/>
        <dbReference type="Rhea" id="RHEA-COMP:9539"/>
        <dbReference type="Rhea" id="RHEA-COMP:9563"/>
        <dbReference type="ChEBI" id="CHEBI:15378"/>
        <dbReference type="ChEBI" id="CHEBI:18151"/>
        <dbReference type="ChEBI" id="CHEBI:55437"/>
        <dbReference type="ChEBI" id="CHEBI:57856"/>
        <dbReference type="ChEBI" id="CHEBI:59789"/>
        <dbReference type="EC" id="2.1.1.163"/>
    </reaction>
</comment>
<dbReference type="PANTHER" id="PTHR43591:SF24">
    <property type="entry name" value="2-METHOXY-6-POLYPRENYL-1,4-BENZOQUINOL METHYLASE, MITOCHONDRIAL"/>
    <property type="match status" value="1"/>
</dbReference>
<keyword evidence="2 4" id="KW-0808">Transferase</keyword>
<dbReference type="PANTHER" id="PTHR43591">
    <property type="entry name" value="METHYLTRANSFERASE"/>
    <property type="match status" value="1"/>
</dbReference>
<dbReference type="HAMAP" id="MF_01813">
    <property type="entry name" value="MenG_UbiE_methyltr"/>
    <property type="match status" value="1"/>
</dbReference>
<dbReference type="AlphaFoldDB" id="A0A537JWV8"/>
<evidence type="ECO:0000256" key="3">
    <source>
        <dbReference type="ARBA" id="ARBA00022691"/>
    </source>
</evidence>
<dbReference type="GO" id="GO:0043770">
    <property type="term" value="F:demethylmenaquinone methyltransferase activity"/>
    <property type="evidence" value="ECO:0007669"/>
    <property type="project" value="UniProtKB-UniRule"/>
</dbReference>
<dbReference type="NCBIfam" id="NF001244">
    <property type="entry name" value="PRK00216.1-5"/>
    <property type="match status" value="1"/>
</dbReference>
<dbReference type="UniPathway" id="UPA00079">
    <property type="reaction ID" value="UER00169"/>
</dbReference>
<dbReference type="GO" id="GO:0032259">
    <property type="term" value="P:methylation"/>
    <property type="evidence" value="ECO:0007669"/>
    <property type="project" value="UniProtKB-KW"/>
</dbReference>
<feature type="binding site" evidence="4">
    <location>
        <begin position="128"/>
        <end position="129"/>
    </location>
    <ligand>
        <name>S-adenosyl-L-methionine</name>
        <dbReference type="ChEBI" id="CHEBI:59789"/>
    </ligand>
</feature>
<evidence type="ECO:0000256" key="1">
    <source>
        <dbReference type="ARBA" id="ARBA00022603"/>
    </source>
</evidence>
<dbReference type="PROSITE" id="PS01184">
    <property type="entry name" value="UBIE_2"/>
    <property type="match status" value="1"/>
</dbReference>
<keyword evidence="4" id="KW-0474">Menaquinone biosynthesis</keyword>
<dbReference type="InterPro" id="IPR029063">
    <property type="entry name" value="SAM-dependent_MTases_sf"/>
</dbReference>
<evidence type="ECO:0000256" key="4">
    <source>
        <dbReference type="HAMAP-Rule" id="MF_01813"/>
    </source>
</evidence>
<comment type="similarity">
    <text evidence="4">Belongs to the class I-like SAM-binding methyltransferase superfamily. MenG/UbiE family.</text>
</comment>
<feature type="binding site" evidence="4">
    <location>
        <position position="100"/>
    </location>
    <ligand>
        <name>S-adenosyl-L-methionine</name>
        <dbReference type="ChEBI" id="CHEBI:59789"/>
    </ligand>
</feature>
<evidence type="ECO:0000313" key="6">
    <source>
        <dbReference type="EMBL" id="TMI87762.1"/>
    </source>
</evidence>
<reference evidence="6 7" key="1">
    <citation type="journal article" date="2019" name="Nat. Microbiol.">
        <title>Mediterranean grassland soil C-N compound turnover is dependent on rainfall and depth, and is mediated by genomically divergent microorganisms.</title>
        <authorList>
            <person name="Diamond S."/>
            <person name="Andeer P.F."/>
            <person name="Li Z."/>
            <person name="Crits-Christoph A."/>
            <person name="Burstein D."/>
            <person name="Anantharaman K."/>
            <person name="Lane K.R."/>
            <person name="Thomas B.C."/>
            <person name="Pan C."/>
            <person name="Northen T.R."/>
            <person name="Banfield J.F."/>
        </authorList>
    </citation>
    <scope>NUCLEOTIDE SEQUENCE [LARGE SCALE GENOMIC DNA]</scope>
    <source>
        <strain evidence="6">NP_3</strain>
    </source>
</reference>
<feature type="region of interest" description="Disordered" evidence="5">
    <location>
        <begin position="1"/>
        <end position="22"/>
    </location>
</feature>
<keyword evidence="1 4" id="KW-0489">Methyltransferase</keyword>
<comment type="caution">
    <text evidence="6">The sequence shown here is derived from an EMBL/GenBank/DDBJ whole genome shotgun (WGS) entry which is preliminary data.</text>
</comment>
<dbReference type="NCBIfam" id="TIGR01934">
    <property type="entry name" value="MenG_MenH_UbiE"/>
    <property type="match status" value="1"/>
</dbReference>
<dbReference type="CDD" id="cd02440">
    <property type="entry name" value="AdoMet_MTases"/>
    <property type="match status" value="1"/>
</dbReference>
<dbReference type="Proteomes" id="UP000318509">
    <property type="component" value="Unassembled WGS sequence"/>
</dbReference>
<dbReference type="GO" id="GO:0009234">
    <property type="term" value="P:menaquinone biosynthetic process"/>
    <property type="evidence" value="ECO:0007669"/>
    <property type="project" value="UniProtKB-UniRule"/>
</dbReference>
<dbReference type="PROSITE" id="PS01183">
    <property type="entry name" value="UBIE_1"/>
    <property type="match status" value="1"/>
</dbReference>
<evidence type="ECO:0000256" key="2">
    <source>
        <dbReference type="ARBA" id="ARBA00022679"/>
    </source>
</evidence>
<dbReference type="Pfam" id="PF01209">
    <property type="entry name" value="Ubie_methyltran"/>
    <property type="match status" value="1"/>
</dbReference>
<feature type="binding site" evidence="4">
    <location>
        <position position="79"/>
    </location>
    <ligand>
        <name>S-adenosyl-L-methionine</name>
        <dbReference type="ChEBI" id="CHEBI:59789"/>
    </ligand>
</feature>
<organism evidence="6 7">
    <name type="scientific">Candidatus Segetimicrobium genomatis</name>
    <dbReference type="NCBI Taxonomy" id="2569760"/>
    <lineage>
        <taxon>Bacteria</taxon>
        <taxon>Bacillati</taxon>
        <taxon>Candidatus Sysuimicrobiota</taxon>
        <taxon>Candidatus Sysuimicrobiia</taxon>
        <taxon>Candidatus Sysuimicrobiales</taxon>
        <taxon>Candidatus Segetimicrobiaceae</taxon>
        <taxon>Candidatus Segetimicrobium</taxon>
    </lineage>
</organism>
<dbReference type="PROSITE" id="PS51608">
    <property type="entry name" value="SAM_MT_UBIE"/>
    <property type="match status" value="1"/>
</dbReference>
<dbReference type="InterPro" id="IPR004033">
    <property type="entry name" value="UbiE/COQ5_MeTrFase"/>
</dbReference>
<dbReference type="SUPFAM" id="SSF53335">
    <property type="entry name" value="S-adenosyl-L-methionine-dependent methyltransferases"/>
    <property type="match status" value="1"/>
</dbReference>
<sequence>MTPRDTVAPPPSGERVGRGQVSEDEKARYIRRMFGVIAPRYDLINGLISGGLHHGWKRVAASLVQVPPGGRAVDVCCGTGDLALLLARRAGPEARVLGVDISEEMLAVARRKTAAAGLEARVKFSLGNAEALGLPDAAFDGATVGFGMRNTVHPDGALREILRVLRPGGRLAVLEFSRPRNPLVRGLYDGYSYTLMPWVGRLVSRHLDAYLYLPASIRAWPDQEGFAGMMAQAGFAQVRCRNLLGGVAAVHTGVRPSACR</sequence>
<proteinExistence type="inferred from homology"/>